<dbReference type="AlphaFoldDB" id="A0A9X0AHB4"/>
<gene>
    <name evidence="2" type="ORF">OCU04_008012</name>
</gene>
<dbReference type="Proteomes" id="UP001152300">
    <property type="component" value="Unassembled WGS sequence"/>
</dbReference>
<evidence type="ECO:0000313" key="3">
    <source>
        <dbReference type="Proteomes" id="UP001152300"/>
    </source>
</evidence>
<feature type="region of interest" description="Disordered" evidence="1">
    <location>
        <begin position="241"/>
        <end position="271"/>
    </location>
</feature>
<keyword evidence="3" id="KW-1185">Reference proteome</keyword>
<comment type="caution">
    <text evidence="2">The sequence shown here is derived from an EMBL/GenBank/DDBJ whole genome shotgun (WGS) entry which is preliminary data.</text>
</comment>
<organism evidence="2 3">
    <name type="scientific">Sclerotinia nivalis</name>
    <dbReference type="NCBI Taxonomy" id="352851"/>
    <lineage>
        <taxon>Eukaryota</taxon>
        <taxon>Fungi</taxon>
        <taxon>Dikarya</taxon>
        <taxon>Ascomycota</taxon>
        <taxon>Pezizomycotina</taxon>
        <taxon>Leotiomycetes</taxon>
        <taxon>Helotiales</taxon>
        <taxon>Sclerotiniaceae</taxon>
        <taxon>Sclerotinia</taxon>
    </lineage>
</organism>
<sequence>MALTDCSGNFFAGKRIAVLRNRELALVSPQARASDIICDFNDDSRSHHILRLLDKKNFSADLDLSLIAFFTSMKDAARKCFVEFTHEGRLTWKETDRSGRDDHLFKSYIHISKRLLQAGLRLPKVCDDHGDFIINPILKEKLDLVTSNMITALWRIGDCYRSLSEARMDKATLLQTDTSKVEHFQYVGECILDDGPVQAGPSRTGLDQDSNSSFSEWYEKDLAAEVLPDLDGDFDGESFKQFGNLDIENPTPSDPTTSPNTNCTMSSETSTTLEMDTKELIRPLRHIIIALH</sequence>
<evidence type="ECO:0000313" key="2">
    <source>
        <dbReference type="EMBL" id="KAJ8062752.1"/>
    </source>
</evidence>
<proteinExistence type="predicted"/>
<dbReference type="EMBL" id="JAPEIS010000009">
    <property type="protein sequence ID" value="KAJ8062752.1"/>
    <property type="molecule type" value="Genomic_DNA"/>
</dbReference>
<accession>A0A9X0AHB4</accession>
<reference evidence="2" key="1">
    <citation type="submission" date="2022-11" db="EMBL/GenBank/DDBJ databases">
        <title>Genome Resource of Sclerotinia nivalis Strain SnTB1, a Plant Pathogen Isolated from American Ginseng.</title>
        <authorList>
            <person name="Fan S."/>
        </authorList>
    </citation>
    <scope>NUCLEOTIDE SEQUENCE</scope>
    <source>
        <strain evidence="2">SnTB1</strain>
    </source>
</reference>
<feature type="compositionally biased region" description="Low complexity" evidence="1">
    <location>
        <begin position="249"/>
        <end position="271"/>
    </location>
</feature>
<name>A0A9X0AHB4_9HELO</name>
<evidence type="ECO:0000256" key="1">
    <source>
        <dbReference type="SAM" id="MobiDB-lite"/>
    </source>
</evidence>
<protein>
    <submittedName>
        <fullName evidence="2">Uncharacterized protein</fullName>
    </submittedName>
</protein>